<dbReference type="InterPro" id="IPR051677">
    <property type="entry name" value="AfsR-DnrI-RedD_regulator"/>
</dbReference>
<dbReference type="InterPro" id="IPR005158">
    <property type="entry name" value="BTAD"/>
</dbReference>
<dbReference type="Gene3D" id="3.40.50.300">
    <property type="entry name" value="P-loop containing nucleotide triphosphate hydrolases"/>
    <property type="match status" value="1"/>
</dbReference>
<dbReference type="Pfam" id="PF13191">
    <property type="entry name" value="AAA_16"/>
    <property type="match status" value="1"/>
</dbReference>
<dbReference type="PANTHER" id="PTHR35807:SF1">
    <property type="entry name" value="TRANSCRIPTIONAL REGULATOR REDD"/>
    <property type="match status" value="1"/>
</dbReference>
<accession>A0ABQ5R8A7</accession>
<keyword evidence="5" id="KW-1185">Reference proteome</keyword>
<keyword evidence="2" id="KW-0804">Transcription</keyword>
<dbReference type="Pfam" id="PF03704">
    <property type="entry name" value="BTAD"/>
    <property type="match status" value="1"/>
</dbReference>
<protein>
    <recommendedName>
        <fullName evidence="3">Bacterial transcriptional activator domain-containing protein</fullName>
    </recommendedName>
</protein>
<dbReference type="SMART" id="SM01043">
    <property type="entry name" value="BTAD"/>
    <property type="match status" value="1"/>
</dbReference>
<evidence type="ECO:0000313" key="5">
    <source>
        <dbReference type="Proteomes" id="UP001144280"/>
    </source>
</evidence>
<keyword evidence="1" id="KW-0805">Transcription regulation</keyword>
<dbReference type="InterPro" id="IPR041664">
    <property type="entry name" value="AAA_16"/>
</dbReference>
<evidence type="ECO:0000256" key="2">
    <source>
        <dbReference type="ARBA" id="ARBA00023163"/>
    </source>
</evidence>
<evidence type="ECO:0000313" key="4">
    <source>
        <dbReference type="EMBL" id="GLI02895.1"/>
    </source>
</evidence>
<dbReference type="EMBL" id="BSDI01000071">
    <property type="protein sequence ID" value="GLI02895.1"/>
    <property type="molecule type" value="Genomic_DNA"/>
</dbReference>
<dbReference type="SUPFAM" id="SSF48452">
    <property type="entry name" value="TPR-like"/>
    <property type="match status" value="1"/>
</dbReference>
<evidence type="ECO:0000259" key="3">
    <source>
        <dbReference type="SMART" id="SM01043"/>
    </source>
</evidence>
<feature type="domain" description="Bacterial transcriptional activator" evidence="3">
    <location>
        <begin position="95"/>
        <end position="240"/>
    </location>
</feature>
<dbReference type="SUPFAM" id="SSF52540">
    <property type="entry name" value="P-loop containing nucleoside triphosphate hydrolases"/>
    <property type="match status" value="1"/>
</dbReference>
<dbReference type="InterPro" id="IPR027417">
    <property type="entry name" value="P-loop_NTPase"/>
</dbReference>
<dbReference type="PANTHER" id="PTHR35807">
    <property type="entry name" value="TRANSCRIPTIONAL REGULATOR REDD-RELATED"/>
    <property type="match status" value="1"/>
</dbReference>
<dbReference type="CDD" id="cd15831">
    <property type="entry name" value="BTAD"/>
    <property type="match status" value="1"/>
</dbReference>
<dbReference type="PRINTS" id="PR00364">
    <property type="entry name" value="DISEASERSIST"/>
</dbReference>
<dbReference type="Gene3D" id="1.10.10.10">
    <property type="entry name" value="Winged helix-like DNA-binding domain superfamily/Winged helix DNA-binding domain"/>
    <property type="match status" value="1"/>
</dbReference>
<organism evidence="4 5">
    <name type="scientific">Phytohabitans aurantiacus</name>
    <dbReference type="NCBI Taxonomy" id="3016789"/>
    <lineage>
        <taxon>Bacteria</taxon>
        <taxon>Bacillati</taxon>
        <taxon>Actinomycetota</taxon>
        <taxon>Actinomycetes</taxon>
        <taxon>Micromonosporales</taxon>
        <taxon>Micromonosporaceae</taxon>
    </lineage>
</organism>
<gene>
    <name evidence="4" type="ORF">Pa4123_81730</name>
</gene>
<dbReference type="InterPro" id="IPR036388">
    <property type="entry name" value="WH-like_DNA-bd_sf"/>
</dbReference>
<dbReference type="SUPFAM" id="SSF46894">
    <property type="entry name" value="C-terminal effector domain of the bipartite response regulators"/>
    <property type="match status" value="1"/>
</dbReference>
<reference evidence="4" key="1">
    <citation type="submission" date="2022-12" db="EMBL/GenBank/DDBJ databases">
        <title>New Phytohabitans aurantiacus sp. RD004123 nov., an actinomycete isolated from soil.</title>
        <authorList>
            <person name="Triningsih D.W."/>
            <person name="Harunari E."/>
            <person name="Igarashi Y."/>
        </authorList>
    </citation>
    <scope>NUCLEOTIDE SEQUENCE</scope>
    <source>
        <strain evidence="4">RD004123</strain>
    </source>
</reference>
<dbReference type="Proteomes" id="UP001144280">
    <property type="component" value="Unassembled WGS sequence"/>
</dbReference>
<dbReference type="InterPro" id="IPR011990">
    <property type="entry name" value="TPR-like_helical_dom_sf"/>
</dbReference>
<name>A0ABQ5R8A7_9ACTN</name>
<dbReference type="InterPro" id="IPR016032">
    <property type="entry name" value="Sig_transdc_resp-reg_C-effctor"/>
</dbReference>
<dbReference type="Gene3D" id="1.25.40.10">
    <property type="entry name" value="Tetratricopeptide repeat domain"/>
    <property type="match status" value="1"/>
</dbReference>
<evidence type="ECO:0000256" key="1">
    <source>
        <dbReference type="ARBA" id="ARBA00023015"/>
    </source>
</evidence>
<dbReference type="RefSeq" id="WP_281904691.1">
    <property type="nucleotide sequence ID" value="NZ_BSDI01000071.1"/>
</dbReference>
<comment type="caution">
    <text evidence="4">The sequence shown here is derived from an EMBL/GenBank/DDBJ whole genome shotgun (WGS) entry which is preliminary data.</text>
</comment>
<sequence>MVLRFQVLGPVRLGATAVGPRKPRAMLATLLLSANERVSLDRLVGELWDCPPRSAVANLRTYASGLRRVLGEVDAGDRLVANPAGYLLRVEPHELDLQRFQTATEAGRSALVRDDYAAAAARFREALDLWRGAPVEDVDPGPDLATRIALLEEQHLAVIEDLVEARLAVGEHAAVTADLRLLVAAHPFRERLHHQLMLALYRSGDVPAALGAYSRARAALAEQLGIEPGTQLAALHQAILRRAPELSPPGEPDPPVVAGTPVRAVAPPRQLPPDPVTFVGRARELAALRAACATAGRSPVVVVHGPSGIGKTALVIRAGHLLASRYPDGQLHLDLRGDGAGAPGVDPAHALGRLLRGLGVPPGGVPDDLAEAAATFRSQTAARRLLIVLDGASSVDQVRPLLPAGPGCAVLVTSNRPMCALDATRLRLERLGVADGTCLLGLVAGDERVAADPPMAARLVALCDGNPLALRIAGARLAARADWTLADLAGRLADERDRLDELRADDLALRSSFWASYGELAGSADPDDQAAATALRTVAALRVPEFPGAVAATMIGTSERRAVALLDRLTEANLLEAVSPTTFHVPDLLRLFLADLSQTGA</sequence>
<proteinExistence type="predicted"/>